<dbReference type="AlphaFoldDB" id="A0A1F5H3L8"/>
<evidence type="ECO:0000313" key="2">
    <source>
        <dbReference type="Proteomes" id="UP000176740"/>
    </source>
</evidence>
<evidence type="ECO:0000313" key="1">
    <source>
        <dbReference type="EMBL" id="OGD98659.1"/>
    </source>
</evidence>
<reference evidence="1 2" key="1">
    <citation type="journal article" date="2016" name="Nat. Commun.">
        <title>Thousands of microbial genomes shed light on interconnected biogeochemical processes in an aquifer system.</title>
        <authorList>
            <person name="Anantharaman K."/>
            <person name="Brown C.T."/>
            <person name="Hug L.A."/>
            <person name="Sharon I."/>
            <person name="Castelle C.J."/>
            <person name="Probst A.J."/>
            <person name="Thomas B.C."/>
            <person name="Singh A."/>
            <person name="Wilkins M.J."/>
            <person name="Karaoz U."/>
            <person name="Brodie E.L."/>
            <person name="Williams K.H."/>
            <person name="Hubbard S.S."/>
            <person name="Banfield J.F."/>
        </authorList>
    </citation>
    <scope>NUCLEOTIDE SEQUENCE [LARGE SCALE GENOMIC DNA]</scope>
</reference>
<dbReference type="EMBL" id="MFBO01000006">
    <property type="protein sequence ID" value="OGD98659.1"/>
    <property type="molecule type" value="Genomic_DNA"/>
</dbReference>
<name>A0A1F5H3L8_9BACT</name>
<dbReference type="Proteomes" id="UP000176740">
    <property type="component" value="Unassembled WGS sequence"/>
</dbReference>
<protein>
    <submittedName>
        <fullName evidence="1">Uncharacterized protein</fullName>
    </submittedName>
</protein>
<proteinExistence type="predicted"/>
<organism evidence="1 2">
    <name type="scientific">Candidatus Curtissbacteria bacterium RIFCSPLOWO2_01_FULL_38_11b</name>
    <dbReference type="NCBI Taxonomy" id="1797725"/>
    <lineage>
        <taxon>Bacteria</taxon>
        <taxon>Candidatus Curtissiibacteriota</taxon>
    </lineage>
</organism>
<accession>A0A1F5H3L8</accession>
<gene>
    <name evidence="1" type="ORF">A3A49_01470</name>
</gene>
<comment type="caution">
    <text evidence="1">The sequence shown here is derived from an EMBL/GenBank/DDBJ whole genome shotgun (WGS) entry which is preliminary data.</text>
</comment>
<sequence>MREIYKATERAFLSIPEEFRDLITIRMAEYWLQSGFGHSFITNKGRWWGRKIMDCWLQGEPTPLSRFAEGLFDGLRFNFEGEDKLVSERAEILVVNEPNTGCLRGNWVRFMVNLAVARARDFKGNFEARWVQGEVSDHPIFAHTPIGVQRRRLSKMIHNSCNTILVDSTADQRKNIKAVMHMKQHLDADGVLVVCPEGNDHSALNRGKKEVGEMLLLLKKKAKASIRPVAAWDKGNSLNLNFGEEIVNDVSLTDGQRMADLVMFNVAKLLPEEKRGVYRHLEQ</sequence>